<evidence type="ECO:0000313" key="3">
    <source>
        <dbReference type="Proteomes" id="UP001155010"/>
    </source>
</evidence>
<accession>A0A9X2T4C5</accession>
<evidence type="ECO:0000313" key="2">
    <source>
        <dbReference type="EMBL" id="MCS3951957.1"/>
    </source>
</evidence>
<dbReference type="Proteomes" id="UP001155010">
    <property type="component" value="Unassembled WGS sequence"/>
</dbReference>
<comment type="caution">
    <text evidence="2">The sequence shown here is derived from an EMBL/GenBank/DDBJ whole genome shotgun (WGS) entry which is preliminary data.</text>
</comment>
<keyword evidence="1" id="KW-0472">Membrane</keyword>
<protein>
    <submittedName>
        <fullName evidence="2">Uncharacterized protein</fullName>
    </submittedName>
</protein>
<keyword evidence="1" id="KW-1133">Transmembrane helix</keyword>
<dbReference type="AlphaFoldDB" id="A0A9X2T4C5"/>
<gene>
    <name evidence="2" type="ORF">GGP83_001913</name>
</gene>
<feature type="transmembrane region" description="Helical" evidence="1">
    <location>
        <begin position="29"/>
        <end position="50"/>
    </location>
</feature>
<proteinExistence type="predicted"/>
<dbReference type="RefSeq" id="WP_208424655.1">
    <property type="nucleotide sequence ID" value="NZ_CALTSF010000035.1"/>
</dbReference>
<feature type="transmembrane region" description="Helical" evidence="1">
    <location>
        <begin position="185"/>
        <end position="205"/>
    </location>
</feature>
<reference evidence="2" key="1">
    <citation type="submission" date="2022-08" db="EMBL/GenBank/DDBJ databases">
        <title>Genomic Encyclopedia of Type Strains, Phase V (KMG-V): Genome sequencing to study the core and pangenomes of soil and plant-associated prokaryotes.</title>
        <authorList>
            <person name="Whitman W."/>
        </authorList>
    </citation>
    <scope>NUCLEOTIDE SEQUENCE</scope>
    <source>
        <strain evidence="2">SP2017</strain>
    </source>
</reference>
<keyword evidence="1" id="KW-0812">Transmembrane</keyword>
<organism evidence="2 3">
    <name type="scientific">Salinibacter ruber</name>
    <dbReference type="NCBI Taxonomy" id="146919"/>
    <lineage>
        <taxon>Bacteria</taxon>
        <taxon>Pseudomonadati</taxon>
        <taxon>Rhodothermota</taxon>
        <taxon>Rhodothermia</taxon>
        <taxon>Rhodothermales</taxon>
        <taxon>Salinibacteraceae</taxon>
        <taxon>Salinibacter</taxon>
    </lineage>
</organism>
<name>A0A9X2T4C5_9BACT</name>
<feature type="transmembrane region" description="Helical" evidence="1">
    <location>
        <begin position="152"/>
        <end position="173"/>
    </location>
</feature>
<evidence type="ECO:0000256" key="1">
    <source>
        <dbReference type="SAM" id="Phobius"/>
    </source>
</evidence>
<sequence>MTTRDPRHRGRRYDGAVGRRELTRWIIRGIRVLAVPTAALSLLLAVDIALPGTAETGITYRRALAPNWLAPDGVEISVGWPDRPNCLDERPDTGRRLLFTTRPGCAGSVAVSLDFGRRVTGNDTLRVVRTPMFGRVRAVQRPADGRQDRRPLWGLGAYVVVGLVPLLSFGRGFGVLGGPREAPRYHFAYLLPALAAEALYAWLLVQAVGGSALP</sequence>
<dbReference type="EMBL" id="JANUBB010000007">
    <property type="protein sequence ID" value="MCS3951957.1"/>
    <property type="molecule type" value="Genomic_DNA"/>
</dbReference>